<accession>A0AAV4QSU9</accession>
<gene>
    <name evidence="1" type="ORF">CEXT_722731</name>
</gene>
<keyword evidence="2" id="KW-1185">Reference proteome</keyword>
<evidence type="ECO:0000313" key="2">
    <source>
        <dbReference type="Proteomes" id="UP001054945"/>
    </source>
</evidence>
<reference evidence="1 2" key="1">
    <citation type="submission" date="2021-06" db="EMBL/GenBank/DDBJ databases">
        <title>Caerostris extrusa draft genome.</title>
        <authorList>
            <person name="Kono N."/>
            <person name="Arakawa K."/>
        </authorList>
    </citation>
    <scope>NUCLEOTIDE SEQUENCE [LARGE SCALE GENOMIC DNA]</scope>
</reference>
<organism evidence="1 2">
    <name type="scientific">Caerostris extrusa</name>
    <name type="common">Bark spider</name>
    <name type="synonym">Caerostris bankana</name>
    <dbReference type="NCBI Taxonomy" id="172846"/>
    <lineage>
        <taxon>Eukaryota</taxon>
        <taxon>Metazoa</taxon>
        <taxon>Ecdysozoa</taxon>
        <taxon>Arthropoda</taxon>
        <taxon>Chelicerata</taxon>
        <taxon>Arachnida</taxon>
        <taxon>Araneae</taxon>
        <taxon>Araneomorphae</taxon>
        <taxon>Entelegynae</taxon>
        <taxon>Araneoidea</taxon>
        <taxon>Araneidae</taxon>
        <taxon>Caerostris</taxon>
    </lineage>
</organism>
<dbReference type="AlphaFoldDB" id="A0AAV4QSU9"/>
<dbReference type="EMBL" id="BPLR01006894">
    <property type="protein sequence ID" value="GIY13133.1"/>
    <property type="molecule type" value="Genomic_DNA"/>
</dbReference>
<protein>
    <submittedName>
        <fullName evidence="1">Uncharacterized protein</fullName>
    </submittedName>
</protein>
<name>A0AAV4QSU9_CAEEX</name>
<evidence type="ECO:0000313" key="1">
    <source>
        <dbReference type="EMBL" id="GIY13133.1"/>
    </source>
</evidence>
<sequence>MWVNSSCTLDIRQLNPTSWTSANGYNRKVQLTGFRSFAKHATPTESVDIKKCSLPLSGSFDEKIAVKLPRSAATIYGMARWNLPKH</sequence>
<proteinExistence type="predicted"/>
<comment type="caution">
    <text evidence="1">The sequence shown here is derived from an EMBL/GenBank/DDBJ whole genome shotgun (WGS) entry which is preliminary data.</text>
</comment>
<dbReference type="Proteomes" id="UP001054945">
    <property type="component" value="Unassembled WGS sequence"/>
</dbReference>